<sequence>LATLGLAAAFAFLLHEHPRNHPTITEAELKYITDGQETDLTEKV</sequence>
<dbReference type="AlphaFoldDB" id="A0A4Y2K4C1"/>
<reference evidence="1 3" key="1">
    <citation type="journal article" date="2019" name="Sci. Rep.">
        <title>Orb-weaving spider Araneus ventricosus genome elucidates the spidroin gene catalogue.</title>
        <authorList>
            <person name="Kono N."/>
            <person name="Nakamura H."/>
            <person name="Ohtoshi R."/>
            <person name="Moran D.A.P."/>
            <person name="Shinohara A."/>
            <person name="Yoshida Y."/>
            <person name="Fujiwara M."/>
            <person name="Mori M."/>
            <person name="Tomita M."/>
            <person name="Arakawa K."/>
        </authorList>
    </citation>
    <scope>NUCLEOTIDE SEQUENCE [LARGE SCALE GENOMIC DNA]</scope>
</reference>
<dbReference type="Proteomes" id="UP000499080">
    <property type="component" value="Unassembled WGS sequence"/>
</dbReference>
<gene>
    <name evidence="1" type="ORF">AVEN_138743_1</name>
    <name evidence="2" type="ORF">AVEN_41338_1</name>
</gene>
<feature type="non-terminal residue" evidence="1">
    <location>
        <position position="1"/>
    </location>
</feature>
<comment type="caution">
    <text evidence="1">The sequence shown here is derived from an EMBL/GenBank/DDBJ whole genome shotgun (WGS) entry which is preliminary data.</text>
</comment>
<name>A0A4Y2K4C1_ARAVE</name>
<evidence type="ECO:0000313" key="1">
    <source>
        <dbReference type="EMBL" id="GBM97260.1"/>
    </source>
</evidence>
<keyword evidence="3" id="KW-1185">Reference proteome</keyword>
<dbReference type="EMBL" id="BGPR01113673">
    <property type="protein sequence ID" value="GBM98738.1"/>
    <property type="molecule type" value="Genomic_DNA"/>
</dbReference>
<accession>A0A4Y2K4C1</accession>
<dbReference type="EMBL" id="BGPR01113169">
    <property type="protein sequence ID" value="GBM97260.1"/>
    <property type="molecule type" value="Genomic_DNA"/>
</dbReference>
<proteinExistence type="predicted"/>
<protein>
    <submittedName>
        <fullName evidence="1">Uncharacterized protein</fullName>
    </submittedName>
</protein>
<organism evidence="1 3">
    <name type="scientific">Araneus ventricosus</name>
    <name type="common">Orbweaver spider</name>
    <name type="synonym">Epeira ventricosa</name>
    <dbReference type="NCBI Taxonomy" id="182803"/>
    <lineage>
        <taxon>Eukaryota</taxon>
        <taxon>Metazoa</taxon>
        <taxon>Ecdysozoa</taxon>
        <taxon>Arthropoda</taxon>
        <taxon>Chelicerata</taxon>
        <taxon>Arachnida</taxon>
        <taxon>Araneae</taxon>
        <taxon>Araneomorphae</taxon>
        <taxon>Entelegynae</taxon>
        <taxon>Araneoidea</taxon>
        <taxon>Araneidae</taxon>
        <taxon>Araneus</taxon>
    </lineage>
</organism>
<evidence type="ECO:0000313" key="2">
    <source>
        <dbReference type="EMBL" id="GBM98738.1"/>
    </source>
</evidence>
<evidence type="ECO:0000313" key="3">
    <source>
        <dbReference type="Proteomes" id="UP000499080"/>
    </source>
</evidence>